<dbReference type="GO" id="GO:0000506">
    <property type="term" value="C:glycosylphosphatidylinositol-N-acetylglucosaminyltransferase (GPI-GnT) complex"/>
    <property type="evidence" value="ECO:0007669"/>
    <property type="project" value="InterPro"/>
</dbReference>
<keyword evidence="7" id="KW-0812">Transmembrane</keyword>
<keyword evidence="7" id="KW-0472">Membrane</keyword>
<feature type="transmembrane region" description="Helical" evidence="7">
    <location>
        <begin position="224"/>
        <end position="245"/>
    </location>
</feature>
<keyword evidence="11" id="KW-1185">Reference proteome</keyword>
<organism evidence="10 11">
    <name type="scientific">Frankliniella fusca</name>
    <dbReference type="NCBI Taxonomy" id="407009"/>
    <lineage>
        <taxon>Eukaryota</taxon>
        <taxon>Metazoa</taxon>
        <taxon>Ecdysozoa</taxon>
        <taxon>Arthropoda</taxon>
        <taxon>Hexapoda</taxon>
        <taxon>Insecta</taxon>
        <taxon>Pterygota</taxon>
        <taxon>Neoptera</taxon>
        <taxon>Paraneoptera</taxon>
        <taxon>Thysanoptera</taxon>
        <taxon>Terebrantia</taxon>
        <taxon>Thripoidea</taxon>
        <taxon>Thripidae</taxon>
        <taxon>Frankliniella</taxon>
    </lineage>
</organism>
<evidence type="ECO:0000256" key="3">
    <source>
        <dbReference type="ARBA" id="ARBA00022502"/>
    </source>
</evidence>
<dbReference type="Pfam" id="PF00534">
    <property type="entry name" value="Glycos_transf_1"/>
    <property type="match status" value="1"/>
</dbReference>
<dbReference type="AlphaFoldDB" id="A0AAE1LGA9"/>
<comment type="caution">
    <text evidence="10">The sequence shown here is derived from an EMBL/GenBank/DDBJ whole genome shotgun (WGS) entry which is preliminary data.</text>
</comment>
<dbReference type="SUPFAM" id="SSF53756">
    <property type="entry name" value="UDP-Glycosyltransferase/glycogen phosphorylase"/>
    <property type="match status" value="1"/>
</dbReference>
<dbReference type="GO" id="GO:0017176">
    <property type="term" value="F:phosphatidylinositol N-acetylglucosaminyltransferase activity"/>
    <property type="evidence" value="ECO:0007669"/>
    <property type="project" value="UniProtKB-EC"/>
</dbReference>
<dbReference type="PANTHER" id="PTHR45871">
    <property type="entry name" value="N-ACETYLGLUCOSAMINYL-PHOSPHATIDYLINOSITOL BIOSYNTHETIC PROTEIN"/>
    <property type="match status" value="1"/>
</dbReference>
<dbReference type="InterPro" id="IPR013234">
    <property type="entry name" value="PIGA_GPI_anchor_biosynthesis"/>
</dbReference>
<comment type="pathway">
    <text evidence="1">Glycolipid biosynthesis; glycosylphosphatidylinositol-anchor biosynthesis.</text>
</comment>
<dbReference type="FunFam" id="3.40.50.2000:FF:000026">
    <property type="entry name" value="Phosphatidylinositol N-acetylglucosaminyltransferase subunit A"/>
    <property type="match status" value="1"/>
</dbReference>
<evidence type="ECO:0000256" key="1">
    <source>
        <dbReference type="ARBA" id="ARBA00004687"/>
    </source>
</evidence>
<keyword evidence="3" id="KW-0337">GPI-anchor biosynthesis</keyword>
<accession>A0AAE1LGA9</accession>
<evidence type="ECO:0000313" key="11">
    <source>
        <dbReference type="Proteomes" id="UP001219518"/>
    </source>
</evidence>
<evidence type="ECO:0000256" key="7">
    <source>
        <dbReference type="SAM" id="Phobius"/>
    </source>
</evidence>
<reference evidence="10" key="2">
    <citation type="journal article" date="2023" name="BMC Genomics">
        <title>Pest status, molecular evolution, and epigenetic factors derived from the genome assembly of Frankliniella fusca, a thysanopteran phytovirus vector.</title>
        <authorList>
            <person name="Catto M.A."/>
            <person name="Labadie P.E."/>
            <person name="Jacobson A.L."/>
            <person name="Kennedy G.G."/>
            <person name="Srinivasan R."/>
            <person name="Hunt B.G."/>
        </authorList>
    </citation>
    <scope>NUCLEOTIDE SEQUENCE</scope>
    <source>
        <strain evidence="10">PL_HMW_Pooled</strain>
    </source>
</reference>
<dbReference type="GO" id="GO:0006506">
    <property type="term" value="P:GPI anchor biosynthetic process"/>
    <property type="evidence" value="ECO:0007669"/>
    <property type="project" value="UniProtKB-KW"/>
</dbReference>
<dbReference type="PANTHER" id="PTHR45871:SF1">
    <property type="entry name" value="PHOSPHATIDYLINOSITOL N-ACETYLGLUCOSAMINYLTRANSFERASE SUBUNIT A"/>
    <property type="match status" value="1"/>
</dbReference>
<dbReference type="Gene3D" id="3.40.50.2000">
    <property type="entry name" value="Glycogen Phosphorylase B"/>
    <property type="match status" value="2"/>
</dbReference>
<name>A0AAE1LGA9_9NEOP</name>
<reference evidence="10" key="1">
    <citation type="submission" date="2021-07" db="EMBL/GenBank/DDBJ databases">
        <authorList>
            <person name="Catto M.A."/>
            <person name="Jacobson A."/>
            <person name="Kennedy G."/>
            <person name="Labadie P."/>
            <person name="Hunt B.G."/>
            <person name="Srinivasan R."/>
        </authorList>
    </citation>
    <scope>NUCLEOTIDE SEQUENCE</scope>
    <source>
        <strain evidence="10">PL_HMW_Pooled</strain>
        <tissue evidence="10">Head</tissue>
    </source>
</reference>
<gene>
    <name evidence="10" type="ORF">KUF71_007880</name>
</gene>
<dbReference type="EC" id="2.4.1.198" evidence="2"/>
<dbReference type="CDD" id="cd03796">
    <property type="entry name" value="GT4_PIG-A-like"/>
    <property type="match status" value="1"/>
</dbReference>
<sequence>MPHQVCMVSDFFYPNVGGVEEHIFNLSQCLLRNGHKVIVVTHSYNDRVGIRYMTNGLKVYYLPIRVFYNQCVLPTMICSLPLIRYIFIREQITIVHGHSAFSALAHEAMLIGHLMNLRCVFTDHSLFGFADTSAVITNRFLQISLFSCNHCICVSHTGKENTVLRARVESNRVSVIPNAVDTKAFSPDPRNRDNNFGSAVPISDIYESIFISVNRCKNRFTNGIFFVCFFTHPKVTIVIVGRLVYRKGVDLMAQIIKEFGPKYPKVKFIVCGDGPKRWLLDEVRERCGLQDRVELLGALEHSQVRNVLTRGHIFLNTSLTEAYCMAIVEAASCGLQVVSTRVGGIPEVLPPQLIYLTEPDVPSLIEGLERAMDDLARGCAVEPFECHRQVSSLYNWNDVTQRTEVVYDIVAKDKSKPLGVQLRCYINGGVLPFMLVVALCHLILRALDWLVPTKTIDTAKNFNQKTFKLHQILKK</sequence>
<evidence type="ECO:0000313" key="10">
    <source>
        <dbReference type="EMBL" id="KAK3918633.1"/>
    </source>
</evidence>
<dbReference type="Pfam" id="PF08288">
    <property type="entry name" value="PIGA"/>
    <property type="match status" value="1"/>
</dbReference>
<evidence type="ECO:0000259" key="9">
    <source>
        <dbReference type="Pfam" id="PF08288"/>
    </source>
</evidence>
<feature type="domain" description="PIGA GPI anchor biosynthesis" evidence="9">
    <location>
        <begin position="42"/>
        <end position="131"/>
    </location>
</feature>
<keyword evidence="5" id="KW-0808">Transferase</keyword>
<evidence type="ECO:0000256" key="4">
    <source>
        <dbReference type="ARBA" id="ARBA00022676"/>
    </source>
</evidence>
<keyword evidence="7" id="KW-1133">Transmembrane helix</keyword>
<dbReference type="InterPro" id="IPR039507">
    <property type="entry name" value="PIG-A/GPI3"/>
</dbReference>
<dbReference type="InterPro" id="IPR001296">
    <property type="entry name" value="Glyco_trans_1"/>
</dbReference>
<evidence type="ECO:0000259" key="8">
    <source>
        <dbReference type="Pfam" id="PF00534"/>
    </source>
</evidence>
<dbReference type="Proteomes" id="UP001219518">
    <property type="component" value="Unassembled WGS sequence"/>
</dbReference>
<protein>
    <recommendedName>
        <fullName evidence="2">phosphatidylinositol N-acetylglucosaminyltransferase</fullName>
        <ecNumber evidence="2">2.4.1.198</ecNumber>
    </recommendedName>
    <alternativeName>
        <fullName evidence="6">GlcNAc-PI synthesis protein</fullName>
    </alternativeName>
</protein>
<evidence type="ECO:0000256" key="5">
    <source>
        <dbReference type="ARBA" id="ARBA00022679"/>
    </source>
</evidence>
<evidence type="ECO:0000256" key="6">
    <source>
        <dbReference type="ARBA" id="ARBA00032160"/>
    </source>
</evidence>
<keyword evidence="4 10" id="KW-0328">Glycosyltransferase</keyword>
<evidence type="ECO:0000256" key="2">
    <source>
        <dbReference type="ARBA" id="ARBA00012420"/>
    </source>
</evidence>
<dbReference type="EMBL" id="JAHWGI010000960">
    <property type="protein sequence ID" value="KAK3918633.1"/>
    <property type="molecule type" value="Genomic_DNA"/>
</dbReference>
<feature type="domain" description="Glycosyl transferase family 1" evidence="8">
    <location>
        <begin position="233"/>
        <end position="374"/>
    </location>
</feature>
<proteinExistence type="predicted"/>